<name>A0A7W7U9J0_9ACTN</name>
<comment type="caution">
    <text evidence="2">The sequence shown here is derived from an EMBL/GenBank/DDBJ whole genome shotgun (WGS) entry which is preliminary data.</text>
</comment>
<reference evidence="2 3" key="1">
    <citation type="submission" date="2020-08" db="EMBL/GenBank/DDBJ databases">
        <title>Genomic Encyclopedia of Type Strains, Phase III (KMG-III): the genomes of soil and plant-associated and newly described type strains.</title>
        <authorList>
            <person name="Whitman W."/>
        </authorList>
    </citation>
    <scope>NUCLEOTIDE SEQUENCE [LARGE SCALE GENOMIC DNA]</scope>
    <source>
        <strain evidence="2 3">SFB5A</strain>
    </source>
</reference>
<proteinExistence type="predicted"/>
<evidence type="ECO:0000313" key="3">
    <source>
        <dbReference type="Proteomes" id="UP000582643"/>
    </source>
</evidence>
<organism evidence="2 3">
    <name type="scientific">Streptomyces nymphaeiformis</name>
    <dbReference type="NCBI Taxonomy" id="2663842"/>
    <lineage>
        <taxon>Bacteria</taxon>
        <taxon>Bacillati</taxon>
        <taxon>Actinomycetota</taxon>
        <taxon>Actinomycetes</taxon>
        <taxon>Kitasatosporales</taxon>
        <taxon>Streptomycetaceae</taxon>
        <taxon>Streptomyces</taxon>
    </lineage>
</organism>
<protein>
    <submittedName>
        <fullName evidence="2">Uncharacterized protein</fullName>
    </submittedName>
</protein>
<evidence type="ECO:0000256" key="1">
    <source>
        <dbReference type="SAM" id="Phobius"/>
    </source>
</evidence>
<dbReference type="RefSeq" id="WP_184933111.1">
    <property type="nucleotide sequence ID" value="NZ_JACHJY010000017.1"/>
</dbReference>
<dbReference type="AlphaFoldDB" id="A0A7W7U9J0"/>
<accession>A0A7W7U9J0</accession>
<evidence type="ECO:0000313" key="2">
    <source>
        <dbReference type="EMBL" id="MBB4987161.1"/>
    </source>
</evidence>
<dbReference type="Proteomes" id="UP000582643">
    <property type="component" value="Unassembled WGS sequence"/>
</dbReference>
<dbReference type="EMBL" id="JACHJY010000017">
    <property type="protein sequence ID" value="MBB4987161.1"/>
    <property type="molecule type" value="Genomic_DNA"/>
</dbReference>
<feature type="transmembrane region" description="Helical" evidence="1">
    <location>
        <begin position="6"/>
        <end position="28"/>
    </location>
</feature>
<sequence length="54" mass="6428">MFLKGAWRWVYFVPGLLPLMMLLMLTGFTRRRANNRVRAQVLMMQQMRARALAD</sequence>
<keyword evidence="3" id="KW-1185">Reference proteome</keyword>
<gene>
    <name evidence="2" type="ORF">GGE06_008133</name>
</gene>
<keyword evidence="1" id="KW-1133">Transmembrane helix</keyword>
<keyword evidence="1" id="KW-0812">Transmembrane</keyword>
<keyword evidence="1" id="KW-0472">Membrane</keyword>